<keyword evidence="4" id="KW-1185">Reference proteome</keyword>
<dbReference type="EMBL" id="JAQJAN010000009">
    <property type="protein sequence ID" value="KAJ5720150.1"/>
    <property type="molecule type" value="Genomic_DNA"/>
</dbReference>
<evidence type="ECO:0000313" key="4">
    <source>
        <dbReference type="Proteomes" id="UP001215712"/>
    </source>
</evidence>
<feature type="region of interest" description="Disordered" evidence="2">
    <location>
        <begin position="150"/>
        <end position="169"/>
    </location>
</feature>
<feature type="compositionally biased region" description="Polar residues" evidence="2">
    <location>
        <begin position="336"/>
        <end position="358"/>
    </location>
</feature>
<evidence type="ECO:0008006" key="5">
    <source>
        <dbReference type="Google" id="ProtNLM"/>
    </source>
</evidence>
<comment type="caution">
    <text evidence="3">The sequence shown here is derived from an EMBL/GenBank/DDBJ whole genome shotgun (WGS) entry which is preliminary data.</text>
</comment>
<feature type="compositionally biased region" description="Basic and acidic residues" evidence="2">
    <location>
        <begin position="494"/>
        <end position="503"/>
    </location>
</feature>
<evidence type="ECO:0000256" key="2">
    <source>
        <dbReference type="SAM" id="MobiDB-lite"/>
    </source>
</evidence>
<keyword evidence="1" id="KW-0175">Coiled coil</keyword>
<evidence type="ECO:0000313" key="3">
    <source>
        <dbReference type="EMBL" id="KAJ5720150.1"/>
    </source>
</evidence>
<accession>A0AAD6HJS3</accession>
<proteinExistence type="predicted"/>
<feature type="compositionally biased region" description="Polar residues" evidence="2">
    <location>
        <begin position="434"/>
        <end position="446"/>
    </location>
</feature>
<sequence length="551" mass="60762">MDLAGLTRPAILCQCSRCSSSLAVLENEWAKLSNAYSLATAWLSVNFNRISISSDKKQIPQTPDMHLLRGRTTQEVTCKLCQQKLGALCTLDNGPNIFWKMSRVAFREVVTMRTAEPLFKEGALERFLCPPKEPSYPDFAFSNESALVPSGASGSPMSSMDPAMQQHMQHQGRSIDQISNSVNHLQDTMTDLKHSFTELRIELHGNGNHVGENGDLNSHGFDMITTVLKELKSKSDEIEKLKLEIEALKLKNRFMETREPQKVDYLRTGDSTLPEVQSPGLLQAGRKRTWPDAFPIGAARTVADSFGEEDMIDDLPLANAPTYLVRLPIKNSNISYSSQNQRQSAPNATSLQLDNNEPSIDLDAADQDTDTAQPSPSKRLRLTQSAAEPPEPTLNGEKKRRRAGRPRKSGEATKPAIDQSPSGPPAGLEEGNESGFSPQVSTSNPATSQRSRGGRVRRSTRARSIVPIELIDSESTKMDSSVQDGSENGVSGEQESRKNDHASNRTQDNDDTTGEHTLTAEEKRKAKVAARDAMTRRAMQREEAMETDEGR</sequence>
<evidence type="ECO:0000256" key="1">
    <source>
        <dbReference type="SAM" id="Coils"/>
    </source>
</evidence>
<feature type="coiled-coil region" evidence="1">
    <location>
        <begin position="224"/>
        <end position="258"/>
    </location>
</feature>
<feature type="compositionally biased region" description="Basic residues" evidence="2">
    <location>
        <begin position="398"/>
        <end position="407"/>
    </location>
</feature>
<name>A0AAD6HJS3_9EURO</name>
<feature type="region of interest" description="Disordered" evidence="2">
    <location>
        <begin position="336"/>
        <end position="551"/>
    </location>
</feature>
<feature type="compositionally biased region" description="Polar residues" evidence="2">
    <location>
        <begin position="478"/>
        <end position="493"/>
    </location>
</feature>
<protein>
    <recommendedName>
        <fullName evidence="5">Mis18 domain-containing protein</fullName>
    </recommendedName>
</protein>
<feature type="compositionally biased region" description="Basic and acidic residues" evidence="2">
    <location>
        <begin position="518"/>
        <end position="551"/>
    </location>
</feature>
<dbReference type="Proteomes" id="UP001215712">
    <property type="component" value="Unassembled WGS sequence"/>
</dbReference>
<feature type="compositionally biased region" description="Basic residues" evidence="2">
    <location>
        <begin position="452"/>
        <end position="461"/>
    </location>
</feature>
<dbReference type="AlphaFoldDB" id="A0AAD6HJS3"/>
<reference evidence="3" key="2">
    <citation type="submission" date="2023-01" db="EMBL/GenBank/DDBJ databases">
        <authorList>
            <person name="Petersen C."/>
        </authorList>
    </citation>
    <scope>NUCLEOTIDE SEQUENCE</scope>
    <source>
        <strain evidence="3">IBT 17514</strain>
    </source>
</reference>
<feature type="compositionally biased region" description="Low complexity" evidence="2">
    <location>
        <begin position="150"/>
        <end position="164"/>
    </location>
</feature>
<reference evidence="3" key="1">
    <citation type="journal article" date="2023" name="IMA Fungus">
        <title>Comparative genomic study of the Penicillium genus elucidates a diverse pangenome and 15 lateral gene transfer events.</title>
        <authorList>
            <person name="Petersen C."/>
            <person name="Sorensen T."/>
            <person name="Nielsen M.R."/>
            <person name="Sondergaard T.E."/>
            <person name="Sorensen J.L."/>
            <person name="Fitzpatrick D.A."/>
            <person name="Frisvad J.C."/>
            <person name="Nielsen K.L."/>
        </authorList>
    </citation>
    <scope>NUCLEOTIDE SEQUENCE</scope>
    <source>
        <strain evidence="3">IBT 17514</strain>
    </source>
</reference>
<organism evidence="3 4">
    <name type="scientific">Penicillium malachiteum</name>
    <dbReference type="NCBI Taxonomy" id="1324776"/>
    <lineage>
        <taxon>Eukaryota</taxon>
        <taxon>Fungi</taxon>
        <taxon>Dikarya</taxon>
        <taxon>Ascomycota</taxon>
        <taxon>Pezizomycotina</taxon>
        <taxon>Eurotiomycetes</taxon>
        <taxon>Eurotiomycetidae</taxon>
        <taxon>Eurotiales</taxon>
        <taxon>Aspergillaceae</taxon>
        <taxon>Penicillium</taxon>
    </lineage>
</organism>
<gene>
    <name evidence="3" type="ORF">N7493_007028</name>
</gene>